<accession>A0AAW1TFQ5</accession>
<dbReference type="InterPro" id="IPR029058">
    <property type="entry name" value="AB_hydrolase_fold"/>
</dbReference>
<dbReference type="AlphaFoldDB" id="A0AAW1TFQ5"/>
<dbReference type="Pfam" id="PF12697">
    <property type="entry name" value="Abhydrolase_6"/>
    <property type="match status" value="1"/>
</dbReference>
<dbReference type="Proteomes" id="UP001485043">
    <property type="component" value="Unassembled WGS sequence"/>
</dbReference>
<evidence type="ECO:0000313" key="3">
    <source>
        <dbReference type="EMBL" id="KAK9867209.1"/>
    </source>
</evidence>
<proteinExistence type="predicted"/>
<protein>
    <recommendedName>
        <fullName evidence="2">AB hydrolase-1 domain-containing protein</fullName>
    </recommendedName>
</protein>
<evidence type="ECO:0000259" key="2">
    <source>
        <dbReference type="Pfam" id="PF12697"/>
    </source>
</evidence>
<dbReference type="EMBL" id="JALJOV010000102">
    <property type="protein sequence ID" value="KAK9867209.1"/>
    <property type="molecule type" value="Genomic_DNA"/>
</dbReference>
<dbReference type="Gene3D" id="3.40.50.1820">
    <property type="entry name" value="alpha/beta hydrolase"/>
    <property type="match status" value="1"/>
</dbReference>
<comment type="caution">
    <text evidence="3">The sequence shown here is derived from an EMBL/GenBank/DDBJ whole genome shotgun (WGS) entry which is preliminary data.</text>
</comment>
<reference evidence="3 4" key="1">
    <citation type="journal article" date="2024" name="Nat. Commun.">
        <title>Phylogenomics reveals the evolutionary origins of lichenization in chlorophyte algae.</title>
        <authorList>
            <person name="Puginier C."/>
            <person name="Libourel C."/>
            <person name="Otte J."/>
            <person name="Skaloud P."/>
            <person name="Haon M."/>
            <person name="Grisel S."/>
            <person name="Petersen M."/>
            <person name="Berrin J.G."/>
            <person name="Delaux P.M."/>
            <person name="Dal Grande F."/>
            <person name="Keller J."/>
        </authorList>
    </citation>
    <scope>NUCLEOTIDE SEQUENCE [LARGE SCALE GENOMIC DNA]</scope>
    <source>
        <strain evidence="3 4">SAG 2523</strain>
    </source>
</reference>
<dbReference type="InterPro" id="IPR050266">
    <property type="entry name" value="AB_hydrolase_sf"/>
</dbReference>
<keyword evidence="1" id="KW-0378">Hydrolase</keyword>
<evidence type="ECO:0000313" key="4">
    <source>
        <dbReference type="Proteomes" id="UP001485043"/>
    </source>
</evidence>
<dbReference type="GO" id="GO:0016787">
    <property type="term" value="F:hydrolase activity"/>
    <property type="evidence" value="ECO:0007669"/>
    <property type="project" value="UniProtKB-KW"/>
</dbReference>
<feature type="domain" description="AB hydrolase-1" evidence="2">
    <location>
        <begin position="7"/>
        <end position="249"/>
    </location>
</feature>
<name>A0AAW1TFQ5_9CHLO</name>
<evidence type="ECO:0000256" key="1">
    <source>
        <dbReference type="ARBA" id="ARBA00022801"/>
    </source>
</evidence>
<sequence length="294" mass="32432">MPKAYLPLVARLRDRFTCYGVDLRGHGDSPSGPGTDVLHHGEDVNKVVRSLGLQGAYAFGHCLGGMAAVQAEIQQPGSFSQIICYEPILYHMNSHELGPDHIRWTAPALLKKVVARRQRYFASREDAFKKLSGKPPWNRFSRDAMEAYVEHAFRDVPVGVELKGDPANEADTMLWPPHLDPMHTVYPSLPEVKCPVSILAGTDVSATTPTEFIAHYIEDVVKEFPNARFERLDGLQHLGPLEDPVRVADCIIAHAGQAPIQAVSSTPGSCSGLRKFPRLAVAQSHSPERMLSRL</sequence>
<dbReference type="PANTHER" id="PTHR43798">
    <property type="entry name" value="MONOACYLGLYCEROL LIPASE"/>
    <property type="match status" value="1"/>
</dbReference>
<dbReference type="InterPro" id="IPR000073">
    <property type="entry name" value="AB_hydrolase_1"/>
</dbReference>
<keyword evidence="4" id="KW-1185">Reference proteome</keyword>
<organism evidence="3 4">
    <name type="scientific">Apatococcus fuscideae</name>
    <dbReference type="NCBI Taxonomy" id="2026836"/>
    <lineage>
        <taxon>Eukaryota</taxon>
        <taxon>Viridiplantae</taxon>
        <taxon>Chlorophyta</taxon>
        <taxon>core chlorophytes</taxon>
        <taxon>Trebouxiophyceae</taxon>
        <taxon>Chlorellales</taxon>
        <taxon>Chlorellaceae</taxon>
        <taxon>Apatococcus</taxon>
    </lineage>
</organism>
<gene>
    <name evidence="3" type="ORF">WJX84_011637</name>
</gene>
<dbReference type="GO" id="GO:0016020">
    <property type="term" value="C:membrane"/>
    <property type="evidence" value="ECO:0007669"/>
    <property type="project" value="TreeGrafter"/>
</dbReference>
<dbReference type="SUPFAM" id="SSF53474">
    <property type="entry name" value="alpha/beta-Hydrolases"/>
    <property type="match status" value="1"/>
</dbReference>
<dbReference type="PANTHER" id="PTHR43798:SF31">
    <property type="entry name" value="AB HYDROLASE SUPERFAMILY PROTEIN YCLE"/>
    <property type="match status" value="1"/>
</dbReference>